<proteinExistence type="inferred from homology"/>
<evidence type="ECO:0000256" key="1">
    <source>
        <dbReference type="ARBA" id="ARBA00000086"/>
    </source>
</evidence>
<dbReference type="GO" id="GO:0008168">
    <property type="term" value="F:methyltransferase activity"/>
    <property type="evidence" value="ECO:0007669"/>
    <property type="project" value="InterPro"/>
</dbReference>
<dbReference type="InterPro" id="IPR037046">
    <property type="entry name" value="AlkA_N_sf"/>
</dbReference>
<dbReference type="Proteomes" id="UP000242656">
    <property type="component" value="Unassembled WGS sequence"/>
</dbReference>
<dbReference type="PANTHER" id="PTHR43003:SF12">
    <property type="entry name" value="DNA-3-METHYLADENINE GLYCOSYLASE"/>
    <property type="match status" value="1"/>
</dbReference>
<comment type="catalytic activity">
    <reaction evidence="1">
        <text>Hydrolysis of alkylated DNA, releasing 3-methyladenine, 3-methylguanine, 7-methylguanine and 7-methyladenine.</text>
        <dbReference type="EC" id="3.2.2.21"/>
    </reaction>
</comment>
<dbReference type="Gene3D" id="3.30.310.20">
    <property type="entry name" value="DNA-3-methyladenine glycosylase AlkA, N-terminal domain"/>
    <property type="match status" value="1"/>
</dbReference>
<evidence type="ECO:0000313" key="9">
    <source>
        <dbReference type="EMBL" id="PFK46179.1"/>
    </source>
</evidence>
<dbReference type="FunFam" id="1.10.340.30:FF:000004">
    <property type="entry name" value="DNA-3-methyladenine glycosylase II"/>
    <property type="match status" value="1"/>
</dbReference>
<gene>
    <name evidence="9" type="ORF">COI93_06040</name>
</gene>
<dbReference type="GO" id="GO:0008534">
    <property type="term" value="F:oxidized purine nucleobase lesion DNA N-glycosylase activity"/>
    <property type="evidence" value="ECO:0007669"/>
    <property type="project" value="InterPro"/>
</dbReference>
<dbReference type="Pfam" id="PF00730">
    <property type="entry name" value="HhH-GPD"/>
    <property type="match status" value="1"/>
</dbReference>
<keyword evidence="5" id="KW-0378">Hydrolase</keyword>
<dbReference type="Gene3D" id="1.10.1670.10">
    <property type="entry name" value="Helix-hairpin-Helix base-excision DNA repair enzymes (C-terminal)"/>
    <property type="match status" value="1"/>
</dbReference>
<dbReference type="GO" id="GO:0032131">
    <property type="term" value="F:alkylated DNA binding"/>
    <property type="evidence" value="ECO:0007669"/>
    <property type="project" value="TreeGrafter"/>
</dbReference>
<evidence type="ECO:0000313" key="10">
    <source>
        <dbReference type="Proteomes" id="UP000242656"/>
    </source>
</evidence>
<keyword evidence="7" id="KW-0234">DNA repair</keyword>
<sequence>MKNTAIPLEWDAPYFIGNKAMKNYCFPWCEQKHPTESNIKFQSRKEAEQTGYHPCKHCCPVLPYRAWKDENKSITVIAPKEFSFKQNLHYLSRSKNECMFHIENNKIYRVVPIEGENPLIETSVNDEGNIHVRFLGDEMPPEKWVRATVARYVREWFDLDTDLTPFYDVAKIDVLLSKPINEYYGLRNMGIPDLFEAICWGILGQQINLTFAYTLKRRFVESFGEHIEWNGQKYWIFPSPEVIANLGVEDLIELKMTIRKCEYLIGVAKLMTQGSLSKDLFISSDLKNAEKILTDIRGIGPWTANYVLMRCLRFPSAFPIDDVGLHNVIKLLTKSDQKPTKKEIREYASAWRNWESYATFYLWRVLY</sequence>
<accession>A0A2B0MZ72</accession>
<dbReference type="FunFam" id="3.30.310.20:FF:000003">
    <property type="entry name" value="DNA-3-methyladenine glycosylase"/>
    <property type="match status" value="1"/>
</dbReference>
<evidence type="ECO:0000256" key="3">
    <source>
        <dbReference type="ARBA" id="ARBA00012000"/>
    </source>
</evidence>
<feature type="domain" description="HhH-GPD" evidence="8">
    <location>
        <begin position="203"/>
        <end position="367"/>
    </location>
</feature>
<dbReference type="GO" id="GO:0005737">
    <property type="term" value="C:cytoplasm"/>
    <property type="evidence" value="ECO:0007669"/>
    <property type="project" value="TreeGrafter"/>
</dbReference>
<dbReference type="PANTHER" id="PTHR43003">
    <property type="entry name" value="DNA-3-METHYLADENINE GLYCOSYLASE"/>
    <property type="match status" value="1"/>
</dbReference>
<dbReference type="Pfam" id="PF07934">
    <property type="entry name" value="OGG_N"/>
    <property type="match status" value="1"/>
</dbReference>
<dbReference type="GO" id="GO:0043916">
    <property type="term" value="F:DNA-7-methylguanine glycosylase activity"/>
    <property type="evidence" value="ECO:0007669"/>
    <property type="project" value="TreeGrafter"/>
</dbReference>
<dbReference type="Gene3D" id="1.10.340.30">
    <property type="entry name" value="Hypothetical protein, domain 2"/>
    <property type="match status" value="1"/>
</dbReference>
<dbReference type="GO" id="GO:0032993">
    <property type="term" value="C:protein-DNA complex"/>
    <property type="evidence" value="ECO:0007669"/>
    <property type="project" value="TreeGrafter"/>
</dbReference>
<dbReference type="InterPro" id="IPR000035">
    <property type="entry name" value="Alkylbase_DNA_glycsylse_CS"/>
</dbReference>
<dbReference type="PROSITE" id="PS00516">
    <property type="entry name" value="ALKYLBASE_DNA_GLYCOS"/>
    <property type="match status" value="1"/>
</dbReference>
<dbReference type="GO" id="GO:0006285">
    <property type="term" value="P:base-excision repair, AP site formation"/>
    <property type="evidence" value="ECO:0007669"/>
    <property type="project" value="TreeGrafter"/>
</dbReference>
<dbReference type="Gene3D" id="3.40.10.10">
    <property type="entry name" value="DNA Methylphosphotriester Repair Domain"/>
    <property type="match status" value="1"/>
</dbReference>
<comment type="similarity">
    <text evidence="2">Belongs to the alkylbase DNA glycosidase AlkA family.</text>
</comment>
<dbReference type="InterPro" id="IPR004026">
    <property type="entry name" value="Ada_DNA_repair_Zn-bd"/>
</dbReference>
<keyword evidence="4" id="KW-0227">DNA damage</keyword>
<protein>
    <recommendedName>
        <fullName evidence="3">DNA-3-methyladenine glycosylase II</fullName>
        <ecNumber evidence="3">3.2.2.21</ecNumber>
    </recommendedName>
</protein>
<dbReference type="GO" id="GO:0008270">
    <property type="term" value="F:zinc ion binding"/>
    <property type="evidence" value="ECO:0007669"/>
    <property type="project" value="InterPro"/>
</dbReference>
<reference evidence="9 10" key="1">
    <citation type="submission" date="2017-09" db="EMBL/GenBank/DDBJ databases">
        <title>Large-scale bioinformatics analysis of Bacillus genomes uncovers conserved roles of natural products in bacterial physiology.</title>
        <authorList>
            <consortium name="Agbiome Team Llc"/>
            <person name="Bleich R.M."/>
            <person name="Grubbs K.J."/>
            <person name="Santa Maria K.C."/>
            <person name="Allen S.E."/>
            <person name="Farag S."/>
            <person name="Shank E.A."/>
            <person name="Bowers A."/>
        </authorList>
    </citation>
    <scope>NUCLEOTIDE SEQUENCE [LARGE SCALE GENOMIC DNA]</scope>
    <source>
        <strain evidence="9 10">AFS083043</strain>
    </source>
</reference>
<dbReference type="InterPro" id="IPR051912">
    <property type="entry name" value="Alkylbase_DNA_Glycosylase/TA"/>
</dbReference>
<evidence type="ECO:0000256" key="2">
    <source>
        <dbReference type="ARBA" id="ARBA00010817"/>
    </source>
</evidence>
<dbReference type="EMBL" id="NUWN01000022">
    <property type="protein sequence ID" value="PFK46179.1"/>
    <property type="molecule type" value="Genomic_DNA"/>
</dbReference>
<dbReference type="SUPFAM" id="SSF57884">
    <property type="entry name" value="Ada DNA repair protein, N-terminal domain (N-Ada 10)"/>
    <property type="match status" value="1"/>
</dbReference>
<dbReference type="GO" id="GO:0008725">
    <property type="term" value="F:DNA-3-methyladenine glycosylase activity"/>
    <property type="evidence" value="ECO:0007669"/>
    <property type="project" value="TreeGrafter"/>
</dbReference>
<dbReference type="InterPro" id="IPR012904">
    <property type="entry name" value="OGG_N"/>
</dbReference>
<evidence type="ECO:0000256" key="7">
    <source>
        <dbReference type="ARBA" id="ARBA00023204"/>
    </source>
</evidence>
<dbReference type="InterPro" id="IPR035451">
    <property type="entry name" value="Ada-like_dom_sf"/>
</dbReference>
<dbReference type="CDD" id="cd00056">
    <property type="entry name" value="ENDO3c"/>
    <property type="match status" value="1"/>
</dbReference>
<dbReference type="SUPFAM" id="SSF48150">
    <property type="entry name" value="DNA-glycosylase"/>
    <property type="match status" value="1"/>
</dbReference>
<keyword evidence="6" id="KW-0010">Activator</keyword>
<dbReference type="GO" id="GO:0006355">
    <property type="term" value="P:regulation of DNA-templated transcription"/>
    <property type="evidence" value="ECO:0007669"/>
    <property type="project" value="InterPro"/>
</dbReference>
<comment type="caution">
    <text evidence="9">The sequence shown here is derived from an EMBL/GenBank/DDBJ whole genome shotgun (WGS) entry which is preliminary data.</text>
</comment>
<dbReference type="InterPro" id="IPR003265">
    <property type="entry name" value="HhH-GPD_domain"/>
</dbReference>
<dbReference type="GO" id="GO:0006307">
    <property type="term" value="P:DNA alkylation repair"/>
    <property type="evidence" value="ECO:0007669"/>
    <property type="project" value="TreeGrafter"/>
</dbReference>
<dbReference type="GO" id="GO:0006289">
    <property type="term" value="P:nucleotide-excision repair"/>
    <property type="evidence" value="ECO:0007669"/>
    <property type="project" value="InterPro"/>
</dbReference>
<evidence type="ECO:0000259" key="8">
    <source>
        <dbReference type="SMART" id="SM00478"/>
    </source>
</evidence>
<evidence type="ECO:0000256" key="6">
    <source>
        <dbReference type="ARBA" id="ARBA00023159"/>
    </source>
</evidence>
<name>A0A2B0MZ72_BACCE</name>
<dbReference type="InterPro" id="IPR011257">
    <property type="entry name" value="DNA_glycosylase"/>
</dbReference>
<dbReference type="Pfam" id="PF02805">
    <property type="entry name" value="Ada_Zn_binding"/>
    <property type="match status" value="1"/>
</dbReference>
<evidence type="ECO:0000256" key="5">
    <source>
        <dbReference type="ARBA" id="ARBA00022801"/>
    </source>
</evidence>
<dbReference type="InterPro" id="IPR023170">
    <property type="entry name" value="HhH_base_excis_C"/>
</dbReference>
<evidence type="ECO:0000256" key="4">
    <source>
        <dbReference type="ARBA" id="ARBA00022763"/>
    </source>
</evidence>
<dbReference type="RefSeq" id="WP_098490061.1">
    <property type="nucleotide sequence ID" value="NZ_NUWN01000022.1"/>
</dbReference>
<dbReference type="AlphaFoldDB" id="A0A2B0MZ72"/>
<dbReference type="SMART" id="SM00478">
    <property type="entry name" value="ENDO3c"/>
    <property type="match status" value="1"/>
</dbReference>
<organism evidence="9 10">
    <name type="scientific">Bacillus cereus</name>
    <dbReference type="NCBI Taxonomy" id="1396"/>
    <lineage>
        <taxon>Bacteria</taxon>
        <taxon>Bacillati</taxon>
        <taxon>Bacillota</taxon>
        <taxon>Bacilli</taxon>
        <taxon>Bacillales</taxon>
        <taxon>Bacillaceae</taxon>
        <taxon>Bacillus</taxon>
        <taxon>Bacillus cereus group</taxon>
    </lineage>
</organism>
<dbReference type="EC" id="3.2.2.21" evidence="3"/>